<reference evidence="4 5" key="1">
    <citation type="submission" date="2016-11" db="EMBL/GenBank/DDBJ databases">
        <title>Mixed transmission modes and dynamic genome evolution in an obligate animal-bacterial symbiosis.</title>
        <authorList>
            <person name="Russell S.L."/>
            <person name="Corbett-Detig R.B."/>
            <person name="Cavanaugh C.M."/>
        </authorList>
    </citation>
    <scope>NUCLEOTIDE SEQUENCE [LARGE SCALE GENOMIC DNA]</scope>
    <source>
        <strain evidence="4">Se-Cadez</strain>
    </source>
</reference>
<dbReference type="InterPro" id="IPR036724">
    <property type="entry name" value="Cobalamin-bd_sf"/>
</dbReference>
<dbReference type="GO" id="GO:0050667">
    <property type="term" value="P:homocysteine metabolic process"/>
    <property type="evidence" value="ECO:0007669"/>
    <property type="project" value="TreeGrafter"/>
</dbReference>
<proteinExistence type="predicted"/>
<dbReference type="GO" id="GO:0005829">
    <property type="term" value="C:cytosol"/>
    <property type="evidence" value="ECO:0007669"/>
    <property type="project" value="TreeGrafter"/>
</dbReference>
<feature type="domain" description="B12-binding" evidence="3">
    <location>
        <begin position="228"/>
        <end position="347"/>
    </location>
</feature>
<dbReference type="InterPro" id="IPR006158">
    <property type="entry name" value="Cobalamin-bd"/>
</dbReference>
<dbReference type="Gene3D" id="1.10.1240.10">
    <property type="entry name" value="Methionine synthase domain"/>
    <property type="match status" value="1"/>
</dbReference>
<dbReference type="InterPro" id="IPR036594">
    <property type="entry name" value="Meth_synthase_dom"/>
</dbReference>
<dbReference type="Pfam" id="PF02607">
    <property type="entry name" value="B12-binding_2"/>
    <property type="match status" value="1"/>
</dbReference>
<dbReference type="CDD" id="cd02065">
    <property type="entry name" value="B12-binding_like"/>
    <property type="match status" value="1"/>
</dbReference>
<sequence length="347" mass="37873">MAAEQFTSEDFADLDVSRMAVAVTDAYFEAHPEMGMDVQQKLRGKCHQDVECHFQFLQAALLHSSKEIFEQYIAWLKEVFASHNLPLSHLEESLELIAQYLDRHLKPVLSEAAGEVIRIGLDQLSKLGALVQPESSSRALVLPGAQAYTEALLLGSQQRAGQVVLLAMEQGHKLVDAGVGIVQPAMYEVGHLWLSGRVTVAQEHLATAISQTILARGLMNEEYAESNGRKALFACVAGNHHMLGLRVVSDAFEVAGWEVDFLGADTPTDAIMQLVDERKPDMVGLSVSMPVQMTELSCLVTQIKAKFAASRPVIVVGGLVFNSYPSLRQGIGADEWFADAKQAVEGM</sequence>
<evidence type="ECO:0000313" key="5">
    <source>
        <dbReference type="Proteomes" id="UP000190896"/>
    </source>
</evidence>
<dbReference type="SUPFAM" id="SSF52242">
    <property type="entry name" value="Cobalamin (vitamin B12)-binding domain"/>
    <property type="match status" value="1"/>
</dbReference>
<keyword evidence="2" id="KW-0170">Cobalt</keyword>
<dbReference type="Pfam" id="PF02310">
    <property type="entry name" value="B12-binding"/>
    <property type="match status" value="1"/>
</dbReference>
<keyword evidence="5" id="KW-1185">Reference proteome</keyword>
<dbReference type="PANTHER" id="PTHR45833:SF1">
    <property type="entry name" value="METHIONINE SYNTHASE"/>
    <property type="match status" value="1"/>
</dbReference>
<evidence type="ECO:0000313" key="4">
    <source>
        <dbReference type="EMBL" id="OOZ34145.1"/>
    </source>
</evidence>
<dbReference type="GO" id="GO:0046653">
    <property type="term" value="P:tetrahydrofolate metabolic process"/>
    <property type="evidence" value="ECO:0007669"/>
    <property type="project" value="TreeGrafter"/>
</dbReference>
<dbReference type="SUPFAM" id="SSF46458">
    <property type="entry name" value="Globin-like"/>
    <property type="match status" value="1"/>
</dbReference>
<name>A0A1T2KMT1_9GAMM</name>
<dbReference type="EMBL" id="MPRJ01000117">
    <property type="protein sequence ID" value="OOZ34145.1"/>
    <property type="molecule type" value="Genomic_DNA"/>
</dbReference>
<protein>
    <recommendedName>
        <fullName evidence="3">B12-binding domain-containing protein</fullName>
    </recommendedName>
</protein>
<evidence type="ECO:0000256" key="1">
    <source>
        <dbReference type="ARBA" id="ARBA00022723"/>
    </source>
</evidence>
<dbReference type="InterPro" id="IPR050554">
    <property type="entry name" value="Met_Synthase/Corrinoid"/>
</dbReference>
<dbReference type="GO" id="GO:0008705">
    <property type="term" value="F:methionine synthase activity"/>
    <property type="evidence" value="ECO:0007669"/>
    <property type="project" value="TreeGrafter"/>
</dbReference>
<keyword evidence="1" id="KW-0479">Metal-binding</keyword>
<dbReference type="RefSeq" id="WP_078488296.1">
    <property type="nucleotide sequence ID" value="NZ_MPRJ01000117.1"/>
</dbReference>
<dbReference type="Proteomes" id="UP000190896">
    <property type="component" value="Unassembled WGS sequence"/>
</dbReference>
<dbReference type="Gene3D" id="3.40.50.280">
    <property type="entry name" value="Cobalamin-binding domain"/>
    <property type="match status" value="1"/>
</dbReference>
<accession>A0A1T2KMT1</accession>
<evidence type="ECO:0000256" key="2">
    <source>
        <dbReference type="ARBA" id="ARBA00023285"/>
    </source>
</evidence>
<comment type="caution">
    <text evidence="4">The sequence shown here is derived from an EMBL/GenBank/DDBJ whole genome shotgun (WGS) entry which is preliminary data.</text>
</comment>
<dbReference type="PANTHER" id="PTHR45833">
    <property type="entry name" value="METHIONINE SYNTHASE"/>
    <property type="match status" value="1"/>
</dbReference>
<dbReference type="AlphaFoldDB" id="A0A1T2KMT1"/>
<organism evidence="4 5">
    <name type="scientific">Solemya velesiana gill symbiont</name>
    <dbReference type="NCBI Taxonomy" id="1918948"/>
    <lineage>
        <taxon>Bacteria</taxon>
        <taxon>Pseudomonadati</taxon>
        <taxon>Pseudomonadota</taxon>
        <taxon>Gammaproteobacteria</taxon>
        <taxon>sulfur-oxidizing symbionts</taxon>
    </lineage>
</organism>
<dbReference type="OrthoDB" id="5756833at2"/>
<dbReference type="InterPro" id="IPR003759">
    <property type="entry name" value="Cbl-bd_cap"/>
</dbReference>
<dbReference type="InterPro" id="IPR009050">
    <property type="entry name" value="Globin-like_sf"/>
</dbReference>
<evidence type="ECO:0000259" key="3">
    <source>
        <dbReference type="PROSITE" id="PS51332"/>
    </source>
</evidence>
<gene>
    <name evidence="4" type="ORF">BOW51_12305</name>
</gene>
<dbReference type="GO" id="GO:0031419">
    <property type="term" value="F:cobalamin binding"/>
    <property type="evidence" value="ECO:0007669"/>
    <property type="project" value="InterPro"/>
</dbReference>
<dbReference type="GO" id="GO:0046872">
    <property type="term" value="F:metal ion binding"/>
    <property type="evidence" value="ECO:0007669"/>
    <property type="project" value="UniProtKB-KW"/>
</dbReference>
<dbReference type="PROSITE" id="PS51332">
    <property type="entry name" value="B12_BINDING"/>
    <property type="match status" value="1"/>
</dbReference>